<name>A0A6H1P5L5_PRIMG</name>
<protein>
    <submittedName>
        <fullName evidence="4">NAD(P)H-dependent oxidoreductase</fullName>
    </submittedName>
</protein>
<evidence type="ECO:0000256" key="2">
    <source>
        <dbReference type="ARBA" id="ARBA00023002"/>
    </source>
</evidence>
<sequence>MNVLIIYSHPEPKSFNGALKDLAVSELTSLGHQVKVSDLYAMNFKAVADRDDFDSLHNKEFFKYQIEQGIASKTNSFSSDIQEEQEKLLWADFVIFQFPLWWYSVPAILKGWFDRVFASGFVYGKDIGRYDTGGLRGRKAMLSTTTGSPHHAYTPHGMDGDIHEKILYHINHGMLYFAGLEPVEPFIAWTPARDEDARKRYFEEYKKRLHNLSEIPSIPYHPSSHYDENHQLKMKYR</sequence>
<dbReference type="FunFam" id="3.40.50.360:FF:000054">
    <property type="entry name" value="NAD(P)H dehydrogenase, quinone 1"/>
    <property type="match status" value="1"/>
</dbReference>
<dbReference type="PANTHER" id="PTHR10204">
    <property type="entry name" value="NAD P H OXIDOREDUCTASE-RELATED"/>
    <property type="match status" value="1"/>
</dbReference>
<dbReference type="Gene3D" id="3.40.50.360">
    <property type="match status" value="1"/>
</dbReference>
<evidence type="ECO:0000259" key="3">
    <source>
        <dbReference type="Pfam" id="PF02525"/>
    </source>
</evidence>
<gene>
    <name evidence="4" type="ORF">HFZ78_20030</name>
</gene>
<dbReference type="EMBL" id="CP051128">
    <property type="protein sequence ID" value="QIZ08707.1"/>
    <property type="molecule type" value="Genomic_DNA"/>
</dbReference>
<organism evidence="4 5">
    <name type="scientific">Priestia megaterium</name>
    <name type="common">Bacillus megaterium</name>
    <dbReference type="NCBI Taxonomy" id="1404"/>
    <lineage>
        <taxon>Bacteria</taxon>
        <taxon>Bacillati</taxon>
        <taxon>Bacillota</taxon>
        <taxon>Bacilli</taxon>
        <taxon>Bacillales</taxon>
        <taxon>Bacillaceae</taxon>
        <taxon>Priestia</taxon>
    </lineage>
</organism>
<dbReference type="Proteomes" id="UP000501868">
    <property type="component" value="Chromosome"/>
</dbReference>
<reference evidence="4 5" key="1">
    <citation type="submission" date="2020-04" db="EMBL/GenBank/DDBJ databases">
        <title>Genome-Wide Identification of 5-Methylcytosine Sites in Bacterial Genomes By High-Throughput Sequencing of MspJI Restriction Fragments.</title>
        <authorList>
            <person name="Wu V."/>
        </authorList>
    </citation>
    <scope>NUCLEOTIDE SEQUENCE [LARGE SCALE GENOMIC DNA]</scope>
    <source>
        <strain evidence="4 5">S2</strain>
    </source>
</reference>
<accession>A0A6H1P5L5</accession>
<dbReference type="InterPro" id="IPR003680">
    <property type="entry name" value="Flavodoxin_fold"/>
</dbReference>
<dbReference type="GO" id="GO:0005829">
    <property type="term" value="C:cytosol"/>
    <property type="evidence" value="ECO:0007669"/>
    <property type="project" value="TreeGrafter"/>
</dbReference>
<dbReference type="PANTHER" id="PTHR10204:SF34">
    <property type="entry name" value="NAD(P)H DEHYDROGENASE [QUINONE] 1 ISOFORM 1"/>
    <property type="match status" value="1"/>
</dbReference>
<dbReference type="GO" id="GO:0003955">
    <property type="term" value="F:NAD(P)H dehydrogenase (quinone) activity"/>
    <property type="evidence" value="ECO:0007669"/>
    <property type="project" value="TreeGrafter"/>
</dbReference>
<dbReference type="SUPFAM" id="SSF52218">
    <property type="entry name" value="Flavoproteins"/>
    <property type="match status" value="1"/>
</dbReference>
<evidence type="ECO:0000313" key="5">
    <source>
        <dbReference type="Proteomes" id="UP000501868"/>
    </source>
</evidence>
<proteinExistence type="inferred from homology"/>
<comment type="similarity">
    <text evidence="1">Belongs to the NAD(P)H dehydrogenase (quinone) family.</text>
</comment>
<dbReference type="AlphaFoldDB" id="A0A6H1P5L5"/>
<dbReference type="InterPro" id="IPR051545">
    <property type="entry name" value="NAD(P)H_dehydrogenase_qn"/>
</dbReference>
<keyword evidence="2" id="KW-0560">Oxidoreductase</keyword>
<reference evidence="4 5" key="2">
    <citation type="submission" date="2020-04" db="EMBL/GenBank/DDBJ databases">
        <authorList>
            <person name="Fomenkov A."/>
            <person name="Anton B.P."/>
            <person name="Roberts R.J."/>
        </authorList>
    </citation>
    <scope>NUCLEOTIDE SEQUENCE [LARGE SCALE GENOMIC DNA]</scope>
    <source>
        <strain evidence="4 5">S2</strain>
    </source>
</reference>
<dbReference type="InterPro" id="IPR029039">
    <property type="entry name" value="Flavoprotein-like_sf"/>
</dbReference>
<evidence type="ECO:0000313" key="4">
    <source>
        <dbReference type="EMBL" id="QIZ08707.1"/>
    </source>
</evidence>
<evidence type="ECO:0000256" key="1">
    <source>
        <dbReference type="ARBA" id="ARBA00006252"/>
    </source>
</evidence>
<dbReference type="Pfam" id="PF02525">
    <property type="entry name" value="Flavodoxin_2"/>
    <property type="match status" value="1"/>
</dbReference>
<feature type="domain" description="Flavodoxin-like fold" evidence="3">
    <location>
        <begin position="1"/>
        <end position="209"/>
    </location>
</feature>